<proteinExistence type="predicted"/>
<evidence type="ECO:0000256" key="4">
    <source>
        <dbReference type="ARBA" id="ARBA00023136"/>
    </source>
</evidence>
<feature type="region of interest" description="Disordered" evidence="5">
    <location>
        <begin position="1"/>
        <end position="37"/>
    </location>
</feature>
<evidence type="ECO:0000256" key="6">
    <source>
        <dbReference type="SAM" id="Phobius"/>
    </source>
</evidence>
<feature type="transmembrane region" description="Helical" evidence="6">
    <location>
        <begin position="112"/>
        <end position="130"/>
    </location>
</feature>
<feature type="compositionally biased region" description="Low complexity" evidence="5">
    <location>
        <begin position="1"/>
        <end position="18"/>
    </location>
</feature>
<keyword evidence="8" id="KW-1185">Reference proteome</keyword>
<gene>
    <name evidence="7" type="ORF">GCM10010387_64790</name>
</gene>
<accession>A0A918QN94</accession>
<protein>
    <recommendedName>
        <fullName evidence="9">DoxX family protein</fullName>
    </recommendedName>
</protein>
<feature type="transmembrane region" description="Helical" evidence="6">
    <location>
        <begin position="136"/>
        <end position="153"/>
    </location>
</feature>
<dbReference type="Pfam" id="PF07681">
    <property type="entry name" value="DoxX"/>
    <property type="match status" value="1"/>
</dbReference>
<feature type="transmembrane region" description="Helical" evidence="6">
    <location>
        <begin position="74"/>
        <end position="92"/>
    </location>
</feature>
<feature type="transmembrane region" description="Helical" evidence="6">
    <location>
        <begin position="47"/>
        <end position="68"/>
    </location>
</feature>
<dbReference type="PANTHER" id="PTHR36974">
    <property type="entry name" value="MEMBRANE PROTEIN-RELATED"/>
    <property type="match status" value="1"/>
</dbReference>
<keyword evidence="3 6" id="KW-1133">Transmembrane helix</keyword>
<evidence type="ECO:0000313" key="7">
    <source>
        <dbReference type="EMBL" id="GGZ62342.1"/>
    </source>
</evidence>
<keyword evidence="4 6" id="KW-0472">Membrane</keyword>
<evidence type="ECO:0000256" key="1">
    <source>
        <dbReference type="ARBA" id="ARBA00004141"/>
    </source>
</evidence>
<dbReference type="PANTHER" id="PTHR36974:SF1">
    <property type="entry name" value="DOXX FAMILY MEMBRANE PROTEIN"/>
    <property type="match status" value="1"/>
</dbReference>
<dbReference type="EMBL" id="BMWG01000034">
    <property type="protein sequence ID" value="GGZ62342.1"/>
    <property type="molecule type" value="Genomic_DNA"/>
</dbReference>
<dbReference type="GO" id="GO:0016020">
    <property type="term" value="C:membrane"/>
    <property type="evidence" value="ECO:0007669"/>
    <property type="project" value="UniProtKB-SubCell"/>
</dbReference>
<evidence type="ECO:0000256" key="3">
    <source>
        <dbReference type="ARBA" id="ARBA00022989"/>
    </source>
</evidence>
<organism evidence="7 8">
    <name type="scientific">Streptomyces inusitatus</name>
    <dbReference type="NCBI Taxonomy" id="68221"/>
    <lineage>
        <taxon>Bacteria</taxon>
        <taxon>Bacillati</taxon>
        <taxon>Actinomycetota</taxon>
        <taxon>Actinomycetes</taxon>
        <taxon>Kitasatosporales</taxon>
        <taxon>Streptomycetaceae</taxon>
        <taxon>Streptomyces</taxon>
    </lineage>
</organism>
<reference evidence="7" key="1">
    <citation type="journal article" date="2014" name="Int. J. Syst. Evol. Microbiol.">
        <title>Complete genome sequence of Corynebacterium casei LMG S-19264T (=DSM 44701T), isolated from a smear-ripened cheese.</title>
        <authorList>
            <consortium name="US DOE Joint Genome Institute (JGI-PGF)"/>
            <person name="Walter F."/>
            <person name="Albersmeier A."/>
            <person name="Kalinowski J."/>
            <person name="Ruckert C."/>
        </authorList>
    </citation>
    <scope>NUCLEOTIDE SEQUENCE</scope>
    <source>
        <strain evidence="7">JCM 4988</strain>
    </source>
</reference>
<evidence type="ECO:0000256" key="5">
    <source>
        <dbReference type="SAM" id="MobiDB-lite"/>
    </source>
</evidence>
<reference evidence="7" key="2">
    <citation type="submission" date="2020-09" db="EMBL/GenBank/DDBJ databases">
        <authorList>
            <person name="Sun Q."/>
            <person name="Ohkuma M."/>
        </authorList>
    </citation>
    <scope>NUCLEOTIDE SEQUENCE</scope>
    <source>
        <strain evidence="7">JCM 4988</strain>
    </source>
</reference>
<dbReference type="Proteomes" id="UP000630936">
    <property type="component" value="Unassembled WGS sequence"/>
</dbReference>
<sequence>MLTRPAEASPRAAAADPGADGGVGVSCSPSAGGGGPAMTREVRVEPLIALVIGFLGARLAGLAGVEALDAWQPALRVGLALMFVLTGVAHFAPRLRAEIIDMVPPSLPRPGLLVTLTGVLELAGAVGLLIPATARWAAAGLILLMIAMFPANISAARRKTAMGEAIGPRTAQQIVYIAAAALVLV</sequence>
<comment type="caution">
    <text evidence="7">The sequence shown here is derived from an EMBL/GenBank/DDBJ whole genome shotgun (WGS) entry which is preliminary data.</text>
</comment>
<dbReference type="InterPro" id="IPR032808">
    <property type="entry name" value="DoxX"/>
</dbReference>
<keyword evidence="2 6" id="KW-0812">Transmembrane</keyword>
<evidence type="ECO:0008006" key="9">
    <source>
        <dbReference type="Google" id="ProtNLM"/>
    </source>
</evidence>
<evidence type="ECO:0000313" key="8">
    <source>
        <dbReference type="Proteomes" id="UP000630936"/>
    </source>
</evidence>
<comment type="subcellular location">
    <subcellularLocation>
        <location evidence="1">Membrane</location>
        <topology evidence="1">Multi-pass membrane protein</topology>
    </subcellularLocation>
</comment>
<name>A0A918QN94_9ACTN</name>
<dbReference type="AlphaFoldDB" id="A0A918QN94"/>
<evidence type="ECO:0000256" key="2">
    <source>
        <dbReference type="ARBA" id="ARBA00022692"/>
    </source>
</evidence>